<evidence type="ECO:0000313" key="1">
    <source>
        <dbReference type="EMBL" id="AFZ35236.1"/>
    </source>
</evidence>
<dbReference type="RefSeq" id="WP_015192907.1">
    <property type="nucleotide sequence ID" value="NC_019748.1"/>
</dbReference>
<name>K9XT29_STAC7</name>
<proteinExistence type="predicted"/>
<dbReference type="HOGENOM" id="CLU_116179_0_0_3"/>
<dbReference type="Proteomes" id="UP000010473">
    <property type="component" value="Chromosome"/>
</dbReference>
<keyword evidence="2" id="KW-1185">Reference proteome</keyword>
<dbReference type="eggNOG" id="ENOG5032UWW">
    <property type="taxonomic scope" value="Bacteria"/>
</dbReference>
<protein>
    <submittedName>
        <fullName evidence="1">Uncharacterized protein</fullName>
    </submittedName>
</protein>
<reference evidence="2" key="1">
    <citation type="journal article" date="2013" name="Proc. Natl. Acad. Sci. U.S.A.">
        <title>Improving the coverage of the cyanobacterial phylum using diversity-driven genome sequencing.</title>
        <authorList>
            <person name="Shih P.M."/>
            <person name="Wu D."/>
            <person name="Latifi A."/>
            <person name="Axen S.D."/>
            <person name="Fewer D.P."/>
            <person name="Talla E."/>
            <person name="Calteau A."/>
            <person name="Cai F."/>
            <person name="Tandeau de Marsac N."/>
            <person name="Rippka R."/>
            <person name="Herdman M."/>
            <person name="Sivonen K."/>
            <person name="Coursin T."/>
            <person name="Laurent T."/>
            <person name="Goodwin L."/>
            <person name="Nolan M."/>
            <person name="Davenport K.W."/>
            <person name="Han C.S."/>
            <person name="Rubin E.M."/>
            <person name="Eisen J.A."/>
            <person name="Woyke T."/>
            <person name="Gugger M."/>
            <person name="Kerfeld C.A."/>
        </authorList>
    </citation>
    <scope>NUCLEOTIDE SEQUENCE [LARGE SCALE GENOMIC DNA]</scope>
    <source>
        <strain evidence="2">ATCC 29371 / PCC 7437</strain>
    </source>
</reference>
<accession>K9XT29</accession>
<evidence type="ECO:0000313" key="2">
    <source>
        <dbReference type="Proteomes" id="UP000010473"/>
    </source>
</evidence>
<sequence length="210" mass="21554">MVTTNVNKFSALSQSIASVGIATGLAVGVSLSIQSNAHALSGFQGAYAPANWTFTNSNADGSVNTSSAPNSITLTGGNNGSGSSGTTDYTIAAVSNSTIAFNWNYSTVDGPSWDPFNFLLNGTPTQLTNSGGAQTQSGLASFNVNTGDIFGFRISTVDNVFGPGVVTISNFPDATAVPFDVSPTTGLLMLGGIYGFNHIRNSRKLKGFSK</sequence>
<dbReference type="AlphaFoldDB" id="K9XT29"/>
<organism evidence="1 2">
    <name type="scientific">Stanieria cyanosphaera (strain ATCC 29371 / PCC 7437)</name>
    <dbReference type="NCBI Taxonomy" id="111780"/>
    <lineage>
        <taxon>Bacteria</taxon>
        <taxon>Bacillati</taxon>
        <taxon>Cyanobacteriota</taxon>
        <taxon>Cyanophyceae</taxon>
        <taxon>Pleurocapsales</taxon>
        <taxon>Dermocarpellaceae</taxon>
        <taxon>Stanieria</taxon>
    </lineage>
</organism>
<dbReference type="EMBL" id="CP003653">
    <property type="protein sequence ID" value="AFZ35236.1"/>
    <property type="molecule type" value="Genomic_DNA"/>
</dbReference>
<gene>
    <name evidence="1" type="ordered locus">Sta7437_1674</name>
</gene>
<dbReference type="KEGG" id="scs:Sta7437_1674"/>